<gene>
    <name evidence="21" type="primary">ND5</name>
</gene>
<evidence type="ECO:0000256" key="12">
    <source>
        <dbReference type="ARBA" id="ARBA00023027"/>
    </source>
</evidence>
<feature type="transmembrane region" description="Helical" evidence="17">
    <location>
        <begin position="218"/>
        <end position="237"/>
    </location>
</feature>
<feature type="transmembrane region" description="Helical" evidence="17">
    <location>
        <begin position="152"/>
        <end position="170"/>
    </location>
</feature>
<dbReference type="InterPro" id="IPR003945">
    <property type="entry name" value="NU5C-like"/>
</dbReference>
<dbReference type="EC" id="7.1.1.2" evidence="3 17"/>
<dbReference type="InterPro" id="IPR001750">
    <property type="entry name" value="ND/Mrp_TM"/>
</dbReference>
<name>A0A343UNC2_9NEOP</name>
<accession>A0A343UNC2</accession>
<protein>
    <recommendedName>
        <fullName evidence="4 17">NADH-ubiquinone oxidoreductase chain 5</fullName>
        <ecNumber evidence="3 17">7.1.1.2</ecNumber>
    </recommendedName>
</protein>
<evidence type="ECO:0000259" key="19">
    <source>
        <dbReference type="Pfam" id="PF00662"/>
    </source>
</evidence>
<feature type="transmembrane region" description="Helical" evidence="17">
    <location>
        <begin position="182"/>
        <end position="206"/>
    </location>
</feature>
<evidence type="ECO:0000256" key="9">
    <source>
        <dbReference type="ARBA" id="ARBA00022967"/>
    </source>
</evidence>
<keyword evidence="12 17" id="KW-0520">NAD</keyword>
<evidence type="ECO:0000256" key="7">
    <source>
        <dbReference type="ARBA" id="ARBA00022692"/>
    </source>
</evidence>
<evidence type="ECO:0000256" key="8">
    <source>
        <dbReference type="ARBA" id="ARBA00022792"/>
    </source>
</evidence>
<evidence type="ECO:0000256" key="14">
    <source>
        <dbReference type="ARBA" id="ARBA00023128"/>
    </source>
</evidence>
<evidence type="ECO:0000256" key="3">
    <source>
        <dbReference type="ARBA" id="ARBA00012944"/>
    </source>
</evidence>
<comment type="function">
    <text evidence="1">Core subunit of the mitochondrial membrane respiratory chain NADH dehydrogenase (Complex I) that is believed to belong to the minimal assembly required for catalysis. Complex I functions in the transfer of electrons from NADH to the respiratory chain. The immediate electron acceptor for the enzyme is believed to be ubiquinone.</text>
</comment>
<dbReference type="Pfam" id="PF06455">
    <property type="entry name" value="NADH5_C"/>
    <property type="match status" value="1"/>
</dbReference>
<keyword evidence="14 17" id="KW-0496">Mitochondrion</keyword>
<feature type="transmembrane region" description="Helical" evidence="17">
    <location>
        <begin position="556"/>
        <end position="573"/>
    </location>
</feature>
<keyword evidence="5 17" id="KW-0813">Transport</keyword>
<dbReference type="GO" id="GO:0042773">
    <property type="term" value="P:ATP synthesis coupled electron transport"/>
    <property type="evidence" value="ECO:0007669"/>
    <property type="project" value="InterPro"/>
</dbReference>
<keyword evidence="9" id="KW-1278">Translocase</keyword>
<feature type="transmembrane region" description="Helical" evidence="17">
    <location>
        <begin position="272"/>
        <end position="292"/>
    </location>
</feature>
<dbReference type="Pfam" id="PF00662">
    <property type="entry name" value="Proton_antipo_N"/>
    <property type="match status" value="1"/>
</dbReference>
<feature type="transmembrane region" description="Helical" evidence="17">
    <location>
        <begin position="86"/>
        <end position="105"/>
    </location>
</feature>
<dbReference type="GO" id="GO:0003954">
    <property type="term" value="F:NADH dehydrogenase activity"/>
    <property type="evidence" value="ECO:0007669"/>
    <property type="project" value="TreeGrafter"/>
</dbReference>
<keyword evidence="13 17" id="KW-0830">Ubiquinone</keyword>
<evidence type="ECO:0000256" key="2">
    <source>
        <dbReference type="ARBA" id="ARBA00004448"/>
    </source>
</evidence>
<feature type="domain" description="NADH:quinone oxidoreductase/Mrp antiporter transmembrane" evidence="18">
    <location>
        <begin position="107"/>
        <end position="389"/>
    </location>
</feature>
<dbReference type="PANTHER" id="PTHR42829:SF2">
    <property type="entry name" value="NADH-UBIQUINONE OXIDOREDUCTASE CHAIN 5"/>
    <property type="match status" value="1"/>
</dbReference>
<evidence type="ECO:0000256" key="13">
    <source>
        <dbReference type="ARBA" id="ARBA00023075"/>
    </source>
</evidence>
<feature type="domain" description="NADH-Ubiquinone oxidoreductase (complex I) chain 5 N-terminal" evidence="19">
    <location>
        <begin position="43"/>
        <end position="90"/>
    </location>
</feature>
<reference evidence="21" key="1">
    <citation type="submission" date="2017-02" db="EMBL/GenBank/DDBJ databases">
        <authorList>
            <person name="Peterson S.W."/>
        </authorList>
    </citation>
    <scope>NUCLEOTIDE SEQUENCE</scope>
</reference>
<evidence type="ECO:0000256" key="15">
    <source>
        <dbReference type="ARBA" id="ARBA00023136"/>
    </source>
</evidence>
<keyword evidence="6" id="KW-0679">Respiratory chain</keyword>
<reference evidence="21" key="2">
    <citation type="journal article" date="2018" name="Int. J. Biol. Macromol.">
        <title>Higher tRNA gene duplication in mitogenomes of praying mantises (Dictyoptera, Mantodea) and the phylogeny within Mantodea.</title>
        <authorList>
            <person name="Zhang L.-P."/>
            <person name="Yu D.-N."/>
            <person name="Storey K.B."/>
            <person name="Cheng H.-Y."/>
            <person name="Zhang J.-Y."/>
        </authorList>
    </citation>
    <scope>NUCLEOTIDE SEQUENCE</scope>
</reference>
<evidence type="ECO:0000256" key="6">
    <source>
        <dbReference type="ARBA" id="ARBA00022660"/>
    </source>
</evidence>
<feature type="transmembrane region" description="Helical" evidence="17">
    <location>
        <begin position="486"/>
        <end position="505"/>
    </location>
</feature>
<feature type="transmembrane region" description="Helical" evidence="17">
    <location>
        <begin position="304"/>
        <end position="321"/>
    </location>
</feature>
<dbReference type="InterPro" id="IPR010934">
    <property type="entry name" value="NADH_DH_su5_C"/>
</dbReference>
<evidence type="ECO:0000256" key="1">
    <source>
        <dbReference type="ARBA" id="ARBA00003257"/>
    </source>
</evidence>
<geneLocation type="mitochondrion" evidence="21"/>
<dbReference type="PRINTS" id="PR01435">
    <property type="entry name" value="NPOXDRDTASE5"/>
</dbReference>
<keyword evidence="11 17" id="KW-1133">Transmembrane helix</keyword>
<dbReference type="GO" id="GO:0005743">
    <property type="term" value="C:mitochondrial inner membrane"/>
    <property type="evidence" value="ECO:0007669"/>
    <property type="project" value="UniProtKB-SubCell"/>
</dbReference>
<evidence type="ECO:0000256" key="4">
    <source>
        <dbReference type="ARBA" id="ARBA00021096"/>
    </source>
</evidence>
<dbReference type="EMBL" id="KY689138">
    <property type="protein sequence ID" value="AVE15772.1"/>
    <property type="molecule type" value="Genomic_DNA"/>
</dbReference>
<dbReference type="GO" id="GO:0008137">
    <property type="term" value="F:NADH dehydrogenase (ubiquinone) activity"/>
    <property type="evidence" value="ECO:0007669"/>
    <property type="project" value="UniProtKB-EC"/>
</dbReference>
<evidence type="ECO:0000259" key="18">
    <source>
        <dbReference type="Pfam" id="PF00361"/>
    </source>
</evidence>
<evidence type="ECO:0000256" key="5">
    <source>
        <dbReference type="ARBA" id="ARBA00022448"/>
    </source>
</evidence>
<keyword evidence="7 17" id="KW-0812">Transmembrane</keyword>
<organism evidence="21">
    <name type="scientific">Eomantis yunnanensis</name>
    <dbReference type="NCBI Taxonomy" id="2073090"/>
    <lineage>
        <taxon>Eukaryota</taxon>
        <taxon>Metazoa</taxon>
        <taxon>Ecdysozoa</taxon>
        <taxon>Arthropoda</taxon>
        <taxon>Hexapoda</taxon>
        <taxon>Insecta</taxon>
        <taxon>Pterygota</taxon>
        <taxon>Neoptera</taxon>
        <taxon>Polyneoptera</taxon>
        <taxon>Dictyoptera</taxon>
        <taxon>Mantodea</taxon>
        <taxon>Eumantodea</taxon>
        <taxon>Nanomantoidea</taxon>
        <taxon>Nanomantidae</taxon>
        <taxon>Tropidomantinae</taxon>
        <taxon>Eomantis</taxon>
    </lineage>
</organism>
<evidence type="ECO:0000256" key="10">
    <source>
        <dbReference type="ARBA" id="ARBA00022982"/>
    </source>
</evidence>
<evidence type="ECO:0000259" key="20">
    <source>
        <dbReference type="Pfam" id="PF06455"/>
    </source>
</evidence>
<dbReference type="AlphaFoldDB" id="A0A343UNC2"/>
<dbReference type="Pfam" id="PF00361">
    <property type="entry name" value="Proton_antipo_M"/>
    <property type="match status" value="1"/>
</dbReference>
<feature type="transmembrane region" description="Helical" evidence="17">
    <location>
        <begin position="49"/>
        <end position="74"/>
    </location>
</feature>
<sequence>MMFLSLCFISFFSLFFLSLLNFTLSMYFIMNNLVYFIEWEVVSLNSSSIVMTFLFDWMSLLFMSFVLLISSLVILYSEDYMMGDVYLNRFIFLVLMFVLSMMFLIISPNLISILLGWDGLGLVSYCLVIYYQNVKSYNAGMLTALSNRVGDVALLMAIAWMLNFGSWNYIFYLDCMMCEYEMWIISFLIVLAGMTKSAQIPFSAWLPAAMAAPTPVSALVHSSTLVTAGVYLLIRFSKAFPEWLMSFLLVISVLTMFMSGLGANFEYDLKKIIALSTLSQLGLMMSILSLGFSDLAFFHLLTHALFKALLFMCAGMVIHNVKNFQDIRFMGNLSLFMPLTSACFMVSNFALCGMPFLAGFYSKDMILEIVSLSNLNMFMYFLYFFSTGLTVCYSFRLFYYVLWGDFNLVPMFKLSEESWMMIYGMLGLMIFAVIGGSMLNWMIFLTPYFICLPFFMKIMPIFVSILGIWLGSTLFKYNLSYSFNLFKYYGLIIFSGSMWFMPLIFTKGVSKMPLNLGLNSIKMIDLGWSEYFGAQNLYYMMMKLSSINQWFQTNDLKTYLVIFLIALLLMMFII</sequence>
<dbReference type="CTD" id="4540"/>
<dbReference type="PRINTS" id="PR01434">
    <property type="entry name" value="NADHDHGNASE5"/>
</dbReference>
<keyword evidence="10" id="KW-0249">Electron transport</keyword>
<feature type="transmembrane region" description="Helical" evidence="17">
    <location>
        <begin position="243"/>
        <end position="265"/>
    </location>
</feature>
<dbReference type="RefSeq" id="YP_009469777.1">
    <property type="nucleotide sequence ID" value="NC_037208.1"/>
</dbReference>
<comment type="similarity">
    <text evidence="17">Belongs to the complex I subunit 5 family.</text>
</comment>
<comment type="function">
    <text evidence="17">Core subunit of the mitochondrial membrane respiratory chain NADH dehydrogenase (Complex I) which catalyzes electron transfer from NADH through the respiratory chain, using ubiquinone as an electron acceptor. Essential for the catalytic activity and assembly of complex I.</text>
</comment>
<feature type="transmembrane region" description="Helical" evidence="17">
    <location>
        <begin position="378"/>
        <end position="399"/>
    </location>
</feature>
<keyword evidence="8" id="KW-0999">Mitochondrion inner membrane</keyword>
<comment type="subcellular location">
    <subcellularLocation>
        <location evidence="2">Mitochondrion inner membrane</location>
        <topology evidence="2">Multi-pass membrane protein</topology>
    </subcellularLocation>
</comment>
<dbReference type="GeneID" id="36277250"/>
<feature type="domain" description="NADH dehydrogenase subunit 5 C-terminal" evidence="20">
    <location>
        <begin position="393"/>
        <end position="573"/>
    </location>
</feature>
<evidence type="ECO:0000256" key="16">
    <source>
        <dbReference type="ARBA" id="ARBA00049551"/>
    </source>
</evidence>
<evidence type="ECO:0000313" key="21">
    <source>
        <dbReference type="EMBL" id="AVE15772.1"/>
    </source>
</evidence>
<comment type="catalytic activity">
    <reaction evidence="16 17">
        <text>a ubiquinone + NADH + 5 H(+)(in) = a ubiquinol + NAD(+) + 4 H(+)(out)</text>
        <dbReference type="Rhea" id="RHEA:29091"/>
        <dbReference type="Rhea" id="RHEA-COMP:9565"/>
        <dbReference type="Rhea" id="RHEA-COMP:9566"/>
        <dbReference type="ChEBI" id="CHEBI:15378"/>
        <dbReference type="ChEBI" id="CHEBI:16389"/>
        <dbReference type="ChEBI" id="CHEBI:17976"/>
        <dbReference type="ChEBI" id="CHEBI:57540"/>
        <dbReference type="ChEBI" id="CHEBI:57945"/>
        <dbReference type="EC" id="7.1.1.2"/>
    </reaction>
</comment>
<proteinExistence type="inferred from homology"/>
<feature type="transmembrane region" description="Helical" evidence="17">
    <location>
        <begin position="333"/>
        <end position="358"/>
    </location>
</feature>
<keyword evidence="15 17" id="KW-0472">Membrane</keyword>
<dbReference type="GO" id="GO:0015990">
    <property type="term" value="P:electron transport coupled proton transport"/>
    <property type="evidence" value="ECO:0007669"/>
    <property type="project" value="TreeGrafter"/>
</dbReference>
<feature type="transmembrane region" description="Helical" evidence="17">
    <location>
        <begin position="420"/>
        <end position="442"/>
    </location>
</feature>
<dbReference type="PANTHER" id="PTHR42829">
    <property type="entry name" value="NADH-UBIQUINONE OXIDOREDUCTASE CHAIN 5"/>
    <property type="match status" value="1"/>
</dbReference>
<dbReference type="InterPro" id="IPR001516">
    <property type="entry name" value="Proton_antipo_N"/>
</dbReference>
<evidence type="ECO:0000256" key="17">
    <source>
        <dbReference type="RuleBase" id="RU003404"/>
    </source>
</evidence>
<feature type="transmembrane region" description="Helical" evidence="17">
    <location>
        <begin position="454"/>
        <end position="474"/>
    </location>
</feature>
<evidence type="ECO:0000256" key="11">
    <source>
        <dbReference type="ARBA" id="ARBA00022989"/>
    </source>
</evidence>